<evidence type="ECO:0000259" key="8">
    <source>
        <dbReference type="Pfam" id="PF04542"/>
    </source>
</evidence>
<protein>
    <recommendedName>
        <fullName evidence="6">RNA polymerase sigma factor</fullName>
    </recommendedName>
</protein>
<dbReference type="Gene3D" id="1.10.1740.10">
    <property type="match status" value="1"/>
</dbReference>
<reference evidence="10 11" key="1">
    <citation type="journal article" date="2015" name="Genome Announc.">
        <title>Draft Genome Sequence of Mycobacterium obuense Strain UC1, Isolated from Patient Sputum.</title>
        <authorList>
            <person name="Greninger A.L."/>
            <person name="Cunningham G."/>
            <person name="Hsu E.D."/>
            <person name="Yu J.M."/>
            <person name="Chiu C.Y."/>
            <person name="Miller S."/>
        </authorList>
    </citation>
    <scope>NUCLEOTIDE SEQUENCE [LARGE SCALE GENOMIC DNA]</scope>
    <source>
        <strain evidence="10 11">UC1</strain>
    </source>
</reference>
<dbReference type="SUPFAM" id="SSF88659">
    <property type="entry name" value="Sigma3 and sigma4 domains of RNA polymerase sigma factors"/>
    <property type="match status" value="1"/>
</dbReference>
<dbReference type="GO" id="GO:0003677">
    <property type="term" value="F:DNA binding"/>
    <property type="evidence" value="ECO:0007669"/>
    <property type="project" value="UniProtKB-KW"/>
</dbReference>
<evidence type="ECO:0000256" key="1">
    <source>
        <dbReference type="ARBA" id="ARBA00010641"/>
    </source>
</evidence>
<dbReference type="SUPFAM" id="SSF88946">
    <property type="entry name" value="Sigma2 domain of RNA polymerase sigma factors"/>
    <property type="match status" value="1"/>
</dbReference>
<keyword evidence="3 6" id="KW-0731">Sigma factor</keyword>
<dbReference type="InterPro" id="IPR036388">
    <property type="entry name" value="WH-like_DNA-bd_sf"/>
</dbReference>
<evidence type="ECO:0000256" key="4">
    <source>
        <dbReference type="ARBA" id="ARBA00023125"/>
    </source>
</evidence>
<dbReference type="AlphaFoldDB" id="A0A0M2K8G6"/>
<evidence type="ECO:0000256" key="3">
    <source>
        <dbReference type="ARBA" id="ARBA00023082"/>
    </source>
</evidence>
<dbReference type="PANTHER" id="PTHR43133:SF59">
    <property type="entry name" value="ECF RNA POLYMERASE SIGMA FACTOR SIGR"/>
    <property type="match status" value="1"/>
</dbReference>
<feature type="domain" description="RNA polymerase sigma-70 region 2" evidence="8">
    <location>
        <begin position="31"/>
        <end position="94"/>
    </location>
</feature>
<dbReference type="InterPro" id="IPR007627">
    <property type="entry name" value="RNA_pol_sigma70_r2"/>
</dbReference>
<evidence type="ECO:0000259" key="9">
    <source>
        <dbReference type="Pfam" id="PF08281"/>
    </source>
</evidence>
<dbReference type="Pfam" id="PF04542">
    <property type="entry name" value="Sigma70_r2"/>
    <property type="match status" value="1"/>
</dbReference>
<sequence length="202" mass="22293">MSDHPHRRTADEADGTVGASARFAEAVLPLVNDLLRVARRLTRNNADAEDLVQETMLKAFAGFSTFQPGTNIKAWLLRIQSNTWISFYRARARRPEELLTGGLNDVESTRGQRLGPSARSAEQAALDTVADDDVKNALEGLTDPQRLVLYLADIEGFRYKEIARIAGVPLGTVMSRLHRARVAVRKHLLSLGDGRYADGRGL</sequence>
<keyword evidence="5 6" id="KW-0804">Transcription</keyword>
<dbReference type="InterPro" id="IPR000838">
    <property type="entry name" value="RNA_pol_sigma70_ECF_CS"/>
</dbReference>
<proteinExistence type="inferred from homology"/>
<dbReference type="Gene3D" id="1.10.10.10">
    <property type="entry name" value="Winged helix-like DNA-binding domain superfamily/Winged helix DNA-binding domain"/>
    <property type="match status" value="1"/>
</dbReference>
<evidence type="ECO:0000256" key="2">
    <source>
        <dbReference type="ARBA" id="ARBA00023015"/>
    </source>
</evidence>
<feature type="domain" description="RNA polymerase sigma factor 70 region 4 type 2" evidence="9">
    <location>
        <begin position="134"/>
        <end position="182"/>
    </location>
</feature>
<feature type="coiled-coil region" evidence="7">
    <location>
        <begin position="31"/>
        <end position="58"/>
    </location>
</feature>
<dbReference type="PANTHER" id="PTHR43133">
    <property type="entry name" value="RNA POLYMERASE ECF-TYPE SIGMA FACTO"/>
    <property type="match status" value="1"/>
</dbReference>
<dbReference type="InterPro" id="IPR013249">
    <property type="entry name" value="RNA_pol_sigma70_r4_t2"/>
</dbReference>
<dbReference type="InterPro" id="IPR013325">
    <property type="entry name" value="RNA_pol_sigma_r2"/>
</dbReference>
<keyword evidence="2 6" id="KW-0805">Transcription regulation</keyword>
<accession>A0A0M2K8G6</accession>
<dbReference type="Pfam" id="PF08281">
    <property type="entry name" value="Sigma70_r4_2"/>
    <property type="match status" value="1"/>
</dbReference>
<evidence type="ECO:0000313" key="11">
    <source>
        <dbReference type="Proteomes" id="UP000034150"/>
    </source>
</evidence>
<dbReference type="PROSITE" id="PS01063">
    <property type="entry name" value="SIGMA70_ECF"/>
    <property type="match status" value="1"/>
</dbReference>
<comment type="caution">
    <text evidence="10">The sequence shown here is derived from an EMBL/GenBank/DDBJ whole genome shotgun (WGS) entry which is preliminary data.</text>
</comment>
<organism evidence="10 11">
    <name type="scientific">Mycolicibacterium obuense</name>
    <dbReference type="NCBI Taxonomy" id="1807"/>
    <lineage>
        <taxon>Bacteria</taxon>
        <taxon>Bacillati</taxon>
        <taxon>Actinomycetota</taxon>
        <taxon>Actinomycetes</taxon>
        <taxon>Mycobacteriales</taxon>
        <taxon>Mycobacteriaceae</taxon>
        <taxon>Mycolicibacterium</taxon>
    </lineage>
</organism>
<dbReference type="GO" id="GO:0006352">
    <property type="term" value="P:DNA-templated transcription initiation"/>
    <property type="evidence" value="ECO:0007669"/>
    <property type="project" value="InterPro"/>
</dbReference>
<evidence type="ECO:0000256" key="6">
    <source>
        <dbReference type="RuleBase" id="RU000716"/>
    </source>
</evidence>
<dbReference type="GO" id="GO:0006950">
    <property type="term" value="P:response to stress"/>
    <property type="evidence" value="ECO:0007669"/>
    <property type="project" value="UniProtKB-ARBA"/>
</dbReference>
<dbReference type="NCBIfam" id="TIGR02937">
    <property type="entry name" value="sigma70-ECF"/>
    <property type="match status" value="1"/>
</dbReference>
<evidence type="ECO:0000313" key="10">
    <source>
        <dbReference type="EMBL" id="KKF03268.1"/>
    </source>
</evidence>
<dbReference type="EMBL" id="LAUZ02000015">
    <property type="protein sequence ID" value="KKF03268.1"/>
    <property type="molecule type" value="Genomic_DNA"/>
</dbReference>
<dbReference type="CDD" id="cd06171">
    <property type="entry name" value="Sigma70_r4"/>
    <property type="match status" value="1"/>
</dbReference>
<keyword evidence="4 6" id="KW-0238">DNA-binding</keyword>
<dbReference type="InterPro" id="IPR013324">
    <property type="entry name" value="RNA_pol_sigma_r3/r4-like"/>
</dbReference>
<evidence type="ECO:0000256" key="7">
    <source>
        <dbReference type="SAM" id="Coils"/>
    </source>
</evidence>
<dbReference type="InterPro" id="IPR014284">
    <property type="entry name" value="RNA_pol_sigma-70_dom"/>
</dbReference>
<dbReference type="GO" id="GO:0016987">
    <property type="term" value="F:sigma factor activity"/>
    <property type="evidence" value="ECO:0007669"/>
    <property type="project" value="UniProtKB-KW"/>
</dbReference>
<dbReference type="PATRIC" id="fig|1807.13.peg.1822"/>
<keyword evidence="7" id="KW-0175">Coiled coil</keyword>
<keyword evidence="11" id="KW-1185">Reference proteome</keyword>
<gene>
    <name evidence="10" type="ORF">WN67_04040</name>
</gene>
<dbReference type="Proteomes" id="UP000034150">
    <property type="component" value="Unassembled WGS sequence"/>
</dbReference>
<name>A0A0M2K8G6_9MYCO</name>
<evidence type="ECO:0000256" key="5">
    <source>
        <dbReference type="ARBA" id="ARBA00023163"/>
    </source>
</evidence>
<dbReference type="InterPro" id="IPR039425">
    <property type="entry name" value="RNA_pol_sigma-70-like"/>
</dbReference>
<comment type="similarity">
    <text evidence="1 6">Belongs to the sigma-70 factor family. ECF subfamily.</text>
</comment>